<dbReference type="SUPFAM" id="SSF55486">
    <property type="entry name" value="Metalloproteases ('zincins'), catalytic domain"/>
    <property type="match status" value="1"/>
</dbReference>
<evidence type="ECO:0000313" key="2">
    <source>
        <dbReference type="EMBL" id="KYG66695.1"/>
    </source>
</evidence>
<dbReference type="EMBL" id="LUKE01000001">
    <property type="protein sequence ID" value="KYG66695.1"/>
    <property type="molecule type" value="Genomic_DNA"/>
</dbReference>
<dbReference type="AlphaFoldDB" id="A0A150WR65"/>
<sequence length="392" mass="43843">MLRQQPQSIKAKAKWFSKCFMVFSLLFSAGLTFHTEESEAARRTVRKATNTKRVVRTKKNPTKKRALQRRNKTTPAGVFALYQNPVFGYGKCLPGLVEPAKAILSRNGIQTERASALEIAALAKGIAQVERLLGKPIPNDYQYDYQWKEASGPWNSGLSRVGFVTVKRPRGSPKGQLTGRMMHELGHRFGHANGNQNYNEYRQHMRGKKCMITTYCGKSLNEEFAEVFEAYVVHPDFLAKHCPDSYAYFKNKLFRNPEALNVSCEDPDSILDHDHDDDDDAVEESNEQQIDENKDYDLPDVGPVPMMNPRSAEDVPAVETAPVTTEEAAPQAENPSAAQEQAVETVESVIQQDQQGQQTQTTPAATATTVQAQQYNLPTGMNIPVPVSRPKR</sequence>
<keyword evidence="3" id="KW-1185">Reference proteome</keyword>
<name>A0A150WR65_BDEBC</name>
<dbReference type="InterPro" id="IPR024079">
    <property type="entry name" value="MetalloPept_cat_dom_sf"/>
</dbReference>
<feature type="compositionally biased region" description="Low complexity" evidence="1">
    <location>
        <begin position="351"/>
        <end position="374"/>
    </location>
</feature>
<comment type="caution">
    <text evidence="2">The sequence shown here is derived from an EMBL/GenBank/DDBJ whole genome shotgun (WGS) entry which is preliminary data.</text>
</comment>
<dbReference type="Gene3D" id="3.40.390.10">
    <property type="entry name" value="Collagenase (Catalytic Domain)"/>
    <property type="match status" value="1"/>
</dbReference>
<dbReference type="Proteomes" id="UP000075320">
    <property type="component" value="Unassembled WGS sequence"/>
</dbReference>
<gene>
    <name evidence="2" type="ORF">AZI86_06525</name>
</gene>
<feature type="compositionally biased region" description="Acidic residues" evidence="1">
    <location>
        <begin position="265"/>
        <end position="290"/>
    </location>
</feature>
<evidence type="ECO:0000256" key="1">
    <source>
        <dbReference type="SAM" id="MobiDB-lite"/>
    </source>
</evidence>
<accession>A0A150WR65</accession>
<feature type="region of interest" description="Disordered" evidence="1">
    <location>
        <begin position="265"/>
        <end position="392"/>
    </location>
</feature>
<proteinExistence type="predicted"/>
<dbReference type="GO" id="GO:0008237">
    <property type="term" value="F:metallopeptidase activity"/>
    <property type="evidence" value="ECO:0007669"/>
    <property type="project" value="InterPro"/>
</dbReference>
<protein>
    <submittedName>
        <fullName evidence="2">Uncharacterized protein</fullName>
    </submittedName>
</protein>
<organism evidence="2 3">
    <name type="scientific">Bdellovibrio bacteriovorus</name>
    <dbReference type="NCBI Taxonomy" id="959"/>
    <lineage>
        <taxon>Bacteria</taxon>
        <taxon>Pseudomonadati</taxon>
        <taxon>Bdellovibrionota</taxon>
        <taxon>Bdellovibrionia</taxon>
        <taxon>Bdellovibrionales</taxon>
        <taxon>Pseudobdellovibrionaceae</taxon>
        <taxon>Bdellovibrio</taxon>
    </lineage>
</organism>
<reference evidence="2 3" key="1">
    <citation type="submission" date="2016-03" db="EMBL/GenBank/DDBJ databases">
        <authorList>
            <person name="Ploux O."/>
        </authorList>
    </citation>
    <scope>NUCLEOTIDE SEQUENCE [LARGE SCALE GENOMIC DNA]</scope>
    <source>
        <strain evidence="2 3">R0</strain>
    </source>
</reference>
<evidence type="ECO:0000313" key="3">
    <source>
        <dbReference type="Proteomes" id="UP000075320"/>
    </source>
</evidence>